<dbReference type="GO" id="GO:0003677">
    <property type="term" value="F:DNA binding"/>
    <property type="evidence" value="ECO:0007669"/>
    <property type="project" value="UniProtKB-UniRule"/>
</dbReference>
<name>A0ABD1E0L3_HYPHA</name>
<keyword evidence="9" id="KW-1185">Reference proteome</keyword>
<keyword evidence="6" id="KW-0175">Coiled coil</keyword>
<evidence type="ECO:0000256" key="5">
    <source>
        <dbReference type="PROSITE-ProRule" id="PRU00309"/>
    </source>
</evidence>
<dbReference type="InterPro" id="IPR006612">
    <property type="entry name" value="THAP_Znf"/>
</dbReference>
<dbReference type="Gene3D" id="6.20.210.20">
    <property type="entry name" value="THAP domain"/>
    <property type="match status" value="1"/>
</dbReference>
<evidence type="ECO:0000256" key="2">
    <source>
        <dbReference type="ARBA" id="ARBA00022771"/>
    </source>
</evidence>
<evidence type="ECO:0000313" key="9">
    <source>
        <dbReference type="Proteomes" id="UP001566132"/>
    </source>
</evidence>
<keyword evidence="4 5" id="KW-0238">DNA-binding</keyword>
<organism evidence="8 9">
    <name type="scientific">Hypothenemus hampei</name>
    <name type="common">Coffee berry borer</name>
    <dbReference type="NCBI Taxonomy" id="57062"/>
    <lineage>
        <taxon>Eukaryota</taxon>
        <taxon>Metazoa</taxon>
        <taxon>Ecdysozoa</taxon>
        <taxon>Arthropoda</taxon>
        <taxon>Hexapoda</taxon>
        <taxon>Insecta</taxon>
        <taxon>Pterygota</taxon>
        <taxon>Neoptera</taxon>
        <taxon>Endopterygota</taxon>
        <taxon>Coleoptera</taxon>
        <taxon>Polyphaga</taxon>
        <taxon>Cucujiformia</taxon>
        <taxon>Curculionidae</taxon>
        <taxon>Scolytinae</taxon>
        <taxon>Hypothenemus</taxon>
    </lineage>
</organism>
<dbReference type="Proteomes" id="UP001566132">
    <property type="component" value="Unassembled WGS sequence"/>
</dbReference>
<keyword evidence="1" id="KW-0479">Metal-binding</keyword>
<dbReference type="GO" id="GO:0008270">
    <property type="term" value="F:zinc ion binding"/>
    <property type="evidence" value="ECO:0007669"/>
    <property type="project" value="UniProtKB-KW"/>
</dbReference>
<dbReference type="EMBL" id="JBDJPC010000015">
    <property type="protein sequence ID" value="KAL1488217.1"/>
    <property type="molecule type" value="Genomic_DNA"/>
</dbReference>
<dbReference type="InterPro" id="IPR038441">
    <property type="entry name" value="THAP_Znf_sf"/>
</dbReference>
<accession>A0ABD1E0L3</accession>
<evidence type="ECO:0000256" key="6">
    <source>
        <dbReference type="SAM" id="Coils"/>
    </source>
</evidence>
<feature type="domain" description="THAP-type" evidence="7">
    <location>
        <begin position="1"/>
        <end position="75"/>
    </location>
</feature>
<sequence>MPSRLICLICGASEMEVPRMHCFPTNLEKSKVWQENMGMVFSGDCRRGQRICSRHFASDCYVGVKLRRGSEPTLYPVHRRESSIPESIEITPKIHSISTPPDIIEVDQFQEIPSTSHARTETPQLQTGKFYKGIANLSRLKASPRKQKLIELIRKNEDYIRKLKKKNRDMKSLKNYTETSMACRLFDKLNEVSQTTATFLASQIRCGIKKPNGRRWTLEDKIIALAIYKRSPNAYKFFAKSSCPSFKENNTFVVTTGTPVRRNK</sequence>
<dbReference type="SMART" id="SM00692">
    <property type="entry name" value="DM3"/>
    <property type="match status" value="1"/>
</dbReference>
<evidence type="ECO:0000313" key="8">
    <source>
        <dbReference type="EMBL" id="KAL1488217.1"/>
    </source>
</evidence>
<keyword evidence="3" id="KW-0862">Zinc</keyword>
<protein>
    <recommendedName>
        <fullName evidence="7">THAP-type domain-containing protein</fullName>
    </recommendedName>
</protein>
<dbReference type="Pfam" id="PF05485">
    <property type="entry name" value="THAP"/>
    <property type="match status" value="1"/>
</dbReference>
<gene>
    <name evidence="8" type="ORF">ABEB36_015174</name>
</gene>
<dbReference type="SMART" id="SM00980">
    <property type="entry name" value="THAP"/>
    <property type="match status" value="1"/>
</dbReference>
<dbReference type="AlphaFoldDB" id="A0ABD1E0L3"/>
<proteinExistence type="predicted"/>
<dbReference type="SUPFAM" id="SSF57716">
    <property type="entry name" value="Glucocorticoid receptor-like (DNA-binding domain)"/>
    <property type="match status" value="1"/>
</dbReference>
<feature type="coiled-coil region" evidence="6">
    <location>
        <begin position="149"/>
        <end position="176"/>
    </location>
</feature>
<evidence type="ECO:0000256" key="4">
    <source>
        <dbReference type="ARBA" id="ARBA00023125"/>
    </source>
</evidence>
<evidence type="ECO:0000256" key="3">
    <source>
        <dbReference type="ARBA" id="ARBA00022833"/>
    </source>
</evidence>
<evidence type="ECO:0000256" key="1">
    <source>
        <dbReference type="ARBA" id="ARBA00022723"/>
    </source>
</evidence>
<reference evidence="8 9" key="1">
    <citation type="submission" date="2024-05" db="EMBL/GenBank/DDBJ databases">
        <title>Genetic variation in Jamaican populations of the coffee berry borer (Hypothenemus hampei).</title>
        <authorList>
            <person name="Errbii M."/>
            <person name="Myrie A."/>
        </authorList>
    </citation>
    <scope>NUCLEOTIDE SEQUENCE [LARGE SCALE GENOMIC DNA]</scope>
    <source>
        <strain evidence="8">JA-Hopewell-2020-01-JO</strain>
        <tissue evidence="8">Whole body</tissue>
    </source>
</reference>
<keyword evidence="2 5" id="KW-0863">Zinc-finger</keyword>
<evidence type="ECO:0000259" key="7">
    <source>
        <dbReference type="PROSITE" id="PS50950"/>
    </source>
</evidence>
<comment type="caution">
    <text evidence="8">The sequence shown here is derived from an EMBL/GenBank/DDBJ whole genome shotgun (WGS) entry which is preliminary data.</text>
</comment>
<dbReference type="PROSITE" id="PS50950">
    <property type="entry name" value="ZF_THAP"/>
    <property type="match status" value="1"/>
</dbReference>